<dbReference type="Gene3D" id="3.40.30.10">
    <property type="entry name" value="Glutaredoxin"/>
    <property type="match status" value="1"/>
</dbReference>
<dbReference type="PANTHER" id="PTHR13887">
    <property type="entry name" value="GLUTATHIONE S-TRANSFERASE KAPPA"/>
    <property type="match status" value="1"/>
</dbReference>
<reference evidence="2 3" key="1">
    <citation type="submission" date="2019-06" db="EMBL/GenBank/DDBJ databases">
        <title>Rhodococcus spaelei sp. nov., isolated from a cave.</title>
        <authorList>
            <person name="Lee S.D."/>
        </authorList>
    </citation>
    <scope>NUCLEOTIDE SEQUENCE [LARGE SCALE GENOMIC DNA]</scope>
    <source>
        <strain evidence="2 3">C9-5</strain>
    </source>
</reference>
<dbReference type="InterPro" id="IPR001853">
    <property type="entry name" value="DSBA-like_thioredoxin_dom"/>
</dbReference>
<accession>A0A541BSG5</accession>
<dbReference type="InterPro" id="IPR036249">
    <property type="entry name" value="Thioredoxin-like_sf"/>
</dbReference>
<dbReference type="CDD" id="cd03024">
    <property type="entry name" value="DsbA_FrnE"/>
    <property type="match status" value="1"/>
</dbReference>
<organism evidence="2 3">
    <name type="scientific">Rhodococcus spelaei</name>
    <dbReference type="NCBI Taxonomy" id="2546320"/>
    <lineage>
        <taxon>Bacteria</taxon>
        <taxon>Bacillati</taxon>
        <taxon>Actinomycetota</taxon>
        <taxon>Actinomycetes</taxon>
        <taxon>Mycobacteriales</taxon>
        <taxon>Nocardiaceae</taxon>
        <taxon>Rhodococcus</taxon>
    </lineage>
</organism>
<dbReference type="GO" id="GO:0016491">
    <property type="term" value="F:oxidoreductase activity"/>
    <property type="evidence" value="ECO:0007669"/>
    <property type="project" value="InterPro"/>
</dbReference>
<feature type="domain" description="DSBA-like thioredoxin" evidence="1">
    <location>
        <begin position="63"/>
        <end position="261"/>
    </location>
</feature>
<dbReference type="OrthoDB" id="9799122at2"/>
<dbReference type="EMBL" id="VIGH01000001">
    <property type="protein sequence ID" value="TQF75272.1"/>
    <property type="molecule type" value="Genomic_DNA"/>
</dbReference>
<dbReference type="SUPFAM" id="SSF52833">
    <property type="entry name" value="Thioredoxin-like"/>
    <property type="match status" value="1"/>
</dbReference>
<dbReference type="PANTHER" id="PTHR13887:SF41">
    <property type="entry name" value="THIOREDOXIN SUPERFAMILY PROTEIN"/>
    <property type="match status" value="1"/>
</dbReference>
<evidence type="ECO:0000259" key="1">
    <source>
        <dbReference type="Pfam" id="PF01323"/>
    </source>
</evidence>
<protein>
    <submittedName>
        <fullName evidence="2">DsbA family oxidoreductase</fullName>
    </submittedName>
</protein>
<sequence>MGGPPIVEGGGLDDAIRPRAVAGVDPPARTRTRLGTKRRWWTFQPFVSIESVDQSTTAAVVMEVWSDIACPWCYIGKKRFETALAQFAQRDEVQVVWRSYLLSPDTPVGLRRPEVDALVEMKGMPADQVKQMFAHVASTAAADGLTMDFDTVIAANTFDAHRLIHFAGDRGQDLMAALFRAHFEQGRVVDDRDELVAIAAEVGLDAEEVRAALDSDEAADKVRSDIAEARALGVTGVPFFAANRAVGVSGAQPVEVFTQLLEKAYADASPIVTLAGASEADGSCSDGSCAV</sequence>
<gene>
    <name evidence="2" type="ORF">FK531_03160</name>
</gene>
<name>A0A541BSG5_9NOCA</name>
<dbReference type="AlphaFoldDB" id="A0A541BSG5"/>
<dbReference type="Proteomes" id="UP000316256">
    <property type="component" value="Unassembled WGS sequence"/>
</dbReference>
<comment type="caution">
    <text evidence="2">The sequence shown here is derived from an EMBL/GenBank/DDBJ whole genome shotgun (WGS) entry which is preliminary data.</text>
</comment>
<evidence type="ECO:0000313" key="3">
    <source>
        <dbReference type="Proteomes" id="UP000316256"/>
    </source>
</evidence>
<keyword evidence="3" id="KW-1185">Reference proteome</keyword>
<dbReference type="Pfam" id="PF01323">
    <property type="entry name" value="DSBA"/>
    <property type="match status" value="1"/>
</dbReference>
<evidence type="ECO:0000313" key="2">
    <source>
        <dbReference type="EMBL" id="TQF75272.1"/>
    </source>
</evidence>
<proteinExistence type="predicted"/>